<evidence type="ECO:0000313" key="23">
    <source>
        <dbReference type="EMBL" id="MBB5082313.1"/>
    </source>
</evidence>
<keyword evidence="12 19" id="KW-0276">Fatty acid metabolism</keyword>
<keyword evidence="15 19" id="KW-0443">Lipid metabolism</keyword>
<feature type="binding site" evidence="20">
    <location>
        <position position="39"/>
    </location>
    <ligand>
        <name>Zn(2+)</name>
        <dbReference type="ChEBI" id="CHEBI:29105"/>
    </ligand>
</feature>
<proteinExistence type="inferred from homology"/>
<dbReference type="InterPro" id="IPR001095">
    <property type="entry name" value="Acetyl_CoA_COase_a_su"/>
</dbReference>
<evidence type="ECO:0000256" key="17">
    <source>
        <dbReference type="ARBA" id="ARBA00025280"/>
    </source>
</evidence>
<dbReference type="InterPro" id="IPR000438">
    <property type="entry name" value="Acetyl_CoA_COase_Trfase_b_su"/>
</dbReference>
<keyword evidence="24" id="KW-1185">Reference proteome</keyword>
<dbReference type="HAMAP" id="MF_01395">
    <property type="entry name" value="AcetylCoA_CT_beta"/>
    <property type="match status" value="1"/>
</dbReference>
<comment type="similarity">
    <text evidence="3">In the C-terminal section; belongs to the AccA family.</text>
</comment>
<dbReference type="RefSeq" id="WP_184970439.1">
    <property type="nucleotide sequence ID" value="NZ_JACHIN010000013.1"/>
</dbReference>
<evidence type="ECO:0000256" key="16">
    <source>
        <dbReference type="ARBA" id="ARBA00023160"/>
    </source>
</evidence>
<evidence type="ECO:0000256" key="14">
    <source>
        <dbReference type="ARBA" id="ARBA00022840"/>
    </source>
</evidence>
<feature type="binding site" evidence="20">
    <location>
        <position position="20"/>
    </location>
    <ligand>
        <name>Zn(2+)</name>
        <dbReference type="ChEBI" id="CHEBI:29105"/>
    </ligand>
</feature>
<dbReference type="Pfam" id="PF01039">
    <property type="entry name" value="Carboxyl_trans"/>
    <property type="match status" value="1"/>
</dbReference>
<dbReference type="Proteomes" id="UP000568380">
    <property type="component" value="Unassembled WGS sequence"/>
</dbReference>
<evidence type="ECO:0000256" key="13">
    <source>
        <dbReference type="ARBA" id="ARBA00022833"/>
    </source>
</evidence>
<feature type="binding site" evidence="20">
    <location>
        <position position="36"/>
    </location>
    <ligand>
        <name>Zn(2+)</name>
        <dbReference type="ChEBI" id="CHEBI:29105"/>
    </ligand>
</feature>
<evidence type="ECO:0000256" key="6">
    <source>
        <dbReference type="ARBA" id="ARBA00022490"/>
    </source>
</evidence>
<evidence type="ECO:0000256" key="19">
    <source>
        <dbReference type="HAMAP-Rule" id="MF_00823"/>
    </source>
</evidence>
<dbReference type="Pfam" id="PF17848">
    <property type="entry name" value="Zn_ribbon_ACC"/>
    <property type="match status" value="1"/>
</dbReference>
<keyword evidence="8 19" id="KW-0808">Transferase</keyword>
<name>A0A7W8EKB1_9ACTN</name>
<dbReference type="PANTHER" id="PTHR42853">
    <property type="entry name" value="ACETYL-COENZYME A CARBOXYLASE CARBOXYL TRANSFERASE SUBUNIT ALPHA"/>
    <property type="match status" value="1"/>
</dbReference>
<dbReference type="GO" id="GO:0005524">
    <property type="term" value="F:ATP binding"/>
    <property type="evidence" value="ECO:0007669"/>
    <property type="project" value="UniProtKB-KW"/>
</dbReference>
<keyword evidence="14 19" id="KW-0067">ATP-binding</keyword>
<comment type="cofactor">
    <cofactor evidence="20">
        <name>Zn(2+)</name>
        <dbReference type="ChEBI" id="CHEBI:29105"/>
    </cofactor>
    <text evidence="20">Binds 1 zinc ion per subunit.</text>
</comment>
<evidence type="ECO:0000256" key="12">
    <source>
        <dbReference type="ARBA" id="ARBA00022832"/>
    </source>
</evidence>
<evidence type="ECO:0000256" key="4">
    <source>
        <dbReference type="ARBA" id="ARBA00010284"/>
    </source>
</evidence>
<evidence type="ECO:0000256" key="15">
    <source>
        <dbReference type="ARBA" id="ARBA00023098"/>
    </source>
</evidence>
<keyword evidence="6 19" id="KW-0963">Cytoplasm</keyword>
<dbReference type="AlphaFoldDB" id="A0A7W8EKB1"/>
<comment type="similarity">
    <text evidence="20">Belongs to the AccD/PCCB family.</text>
</comment>
<feature type="binding site" evidence="20">
    <location>
        <position position="17"/>
    </location>
    <ligand>
        <name>Zn(2+)</name>
        <dbReference type="ChEBI" id="CHEBI:29105"/>
    </ligand>
</feature>
<evidence type="ECO:0000256" key="2">
    <source>
        <dbReference type="ARBA" id="ARBA00004956"/>
    </source>
</evidence>
<comment type="catalytic activity">
    <reaction evidence="18 19">
        <text>N(6)-carboxybiotinyl-L-lysyl-[protein] + acetyl-CoA = N(6)-biotinyl-L-lysyl-[protein] + malonyl-CoA</text>
        <dbReference type="Rhea" id="RHEA:54728"/>
        <dbReference type="Rhea" id="RHEA-COMP:10505"/>
        <dbReference type="Rhea" id="RHEA-COMP:10506"/>
        <dbReference type="ChEBI" id="CHEBI:57288"/>
        <dbReference type="ChEBI" id="CHEBI:57384"/>
        <dbReference type="ChEBI" id="CHEBI:83144"/>
        <dbReference type="ChEBI" id="CHEBI:83145"/>
        <dbReference type="EC" id="2.1.3.15"/>
    </reaction>
</comment>
<comment type="similarity">
    <text evidence="4">In the N-terminal section; belongs to the AccD/PCCB family.</text>
</comment>
<evidence type="ECO:0000256" key="11">
    <source>
        <dbReference type="ARBA" id="ARBA00022771"/>
    </source>
</evidence>
<dbReference type="PROSITE" id="PS50989">
    <property type="entry name" value="COA_CT_CTER"/>
    <property type="match status" value="1"/>
</dbReference>
<dbReference type="InterPro" id="IPR011763">
    <property type="entry name" value="COA_CT_C"/>
</dbReference>
<comment type="pathway">
    <text evidence="2 19">Lipid metabolism; malonyl-CoA biosynthesis; malonyl-CoA from acetyl-CoA: step 1/1.</text>
</comment>
<keyword evidence="11 20" id="KW-0863">Zinc-finger</keyword>
<reference evidence="23 24" key="1">
    <citation type="submission" date="2020-08" db="EMBL/GenBank/DDBJ databases">
        <title>Genomic Encyclopedia of Type Strains, Phase IV (KMG-IV): sequencing the most valuable type-strain genomes for metagenomic binning, comparative biology and taxonomic classification.</title>
        <authorList>
            <person name="Goeker M."/>
        </authorList>
    </citation>
    <scope>NUCLEOTIDE SEQUENCE [LARGE SCALE GENOMIC DNA]</scope>
    <source>
        <strain evidence="23 24">DSM 45385</strain>
    </source>
</reference>
<sequence>MTITFPPTVEVAEWIRCTRCGEIVYGKRFTRDLGVCPGCALHTRLTARQRIEQLFDDGSVRAIDAPPTPEDPLGFVDSRPYPDRLREARAKTGMDEAVLCVRGTIEGHAAVAAAMDFRFMGGSLGVGVGARIVAAAEVALVEQVPFLLVTASGGARMQEGALSLMQMAKTSQALAELDEAGILTIAVITDPTYGGVAASFATLPDVILSEPGAHIGFAGPRVIEQTIGQELPDGFQTAEFLRAKGLIDDVRPRAALRFTLARLCSLRRTAERPPTAEPSQLLFQPERLPVRDGWTAVQLARHADRPTTLDYAGYMLEEFVELHGDRLSGDCPAIVGGLGRLGGRPIVFIGHQKGHTTRERVERNFGMPTPAGYRKAARLMRLAAKLGYPILTLVDTPGAYPGIEAEEDGQAWAIAENLRLMSTLPVPVVTVVTGEGGSGGALALGVANRVLALSNAVYSVISPEGCASILWKSPTAAPLAAEALRLDARELLRHRIVDGVIPEPGEGAHSDPATTARLLAAAVSEAFEDLAIHEPRKLIAERRQRFRQFDAGSR</sequence>
<evidence type="ECO:0000256" key="20">
    <source>
        <dbReference type="HAMAP-Rule" id="MF_01395"/>
    </source>
</evidence>
<dbReference type="PROSITE" id="PS50980">
    <property type="entry name" value="COA_CT_NTER"/>
    <property type="match status" value="1"/>
</dbReference>
<evidence type="ECO:0000259" key="22">
    <source>
        <dbReference type="PROSITE" id="PS50989"/>
    </source>
</evidence>
<dbReference type="UniPathway" id="UPA00655">
    <property type="reaction ID" value="UER00711"/>
</dbReference>
<dbReference type="HAMAP" id="MF_00823">
    <property type="entry name" value="AcetylCoA_CT_alpha"/>
    <property type="match status" value="1"/>
</dbReference>
<evidence type="ECO:0000256" key="10">
    <source>
        <dbReference type="ARBA" id="ARBA00022741"/>
    </source>
</evidence>
<keyword evidence="23" id="KW-0436">Ligase</keyword>
<comment type="function">
    <text evidence="19">Component of the acetyl coenzyme A carboxylase (ACC) complex. First, biotin carboxylase catalyzes the carboxylation of biotin on its carrier protein (BCCP) and then the CO(2) group is transferred by the carboxyltransferase to acetyl-CoA to form malonyl-CoA.</text>
</comment>
<comment type="function">
    <text evidence="17 20">Component of the acetyl coenzyme A carboxylase (ACC) complex. Biotin carboxylase (BC) catalyzes the carboxylation of biotin on its carrier protein (BCCP) and then the CO(2) group is transferred by the transcarboxylase to acetyl-CoA to form malonyl-CoA.</text>
</comment>
<dbReference type="Gene3D" id="3.90.226.10">
    <property type="entry name" value="2-enoyl-CoA Hydratase, Chain A, domain 1"/>
    <property type="match status" value="2"/>
</dbReference>
<dbReference type="PRINTS" id="PR01069">
    <property type="entry name" value="ACCCTRFRASEA"/>
</dbReference>
<evidence type="ECO:0000256" key="5">
    <source>
        <dbReference type="ARBA" id="ARBA00011664"/>
    </source>
</evidence>
<feature type="domain" description="CoA carboxyltransferase C-terminal" evidence="22">
    <location>
        <begin position="285"/>
        <end position="529"/>
    </location>
</feature>
<comment type="caution">
    <text evidence="23">The sequence shown here is derived from an EMBL/GenBank/DDBJ whole genome shotgun (WGS) entry which is preliminary data.</text>
</comment>
<dbReference type="GO" id="GO:0009317">
    <property type="term" value="C:acetyl-CoA carboxylase complex"/>
    <property type="evidence" value="ECO:0007669"/>
    <property type="project" value="InterPro"/>
</dbReference>
<evidence type="ECO:0000256" key="18">
    <source>
        <dbReference type="ARBA" id="ARBA00049152"/>
    </source>
</evidence>
<keyword evidence="9 20" id="KW-0479">Metal-binding</keyword>
<organism evidence="23 24">
    <name type="scientific">Nonomuraea endophytica</name>
    <dbReference type="NCBI Taxonomy" id="714136"/>
    <lineage>
        <taxon>Bacteria</taxon>
        <taxon>Bacillati</taxon>
        <taxon>Actinomycetota</taxon>
        <taxon>Actinomycetes</taxon>
        <taxon>Streptosporangiales</taxon>
        <taxon>Streptosporangiaceae</taxon>
        <taxon>Nonomuraea</taxon>
    </lineage>
</organism>
<dbReference type="PANTHER" id="PTHR42853:SF3">
    <property type="entry name" value="ACETYL-COENZYME A CARBOXYLASE CARBOXYL TRANSFERASE SUBUNIT ALPHA, CHLOROPLASTIC"/>
    <property type="match status" value="1"/>
</dbReference>
<feature type="domain" description="CoA carboxyltransferase N-terminal" evidence="21">
    <location>
        <begin position="13"/>
        <end position="282"/>
    </location>
</feature>
<dbReference type="NCBIfam" id="NF004344">
    <property type="entry name" value="PRK05724.1"/>
    <property type="match status" value="1"/>
</dbReference>
<dbReference type="EMBL" id="JACHIN010000013">
    <property type="protein sequence ID" value="MBB5082313.1"/>
    <property type="molecule type" value="Genomic_DNA"/>
</dbReference>
<evidence type="ECO:0000259" key="21">
    <source>
        <dbReference type="PROSITE" id="PS50980"/>
    </source>
</evidence>
<evidence type="ECO:0000256" key="9">
    <source>
        <dbReference type="ARBA" id="ARBA00022723"/>
    </source>
</evidence>
<dbReference type="GO" id="GO:0008270">
    <property type="term" value="F:zinc ion binding"/>
    <property type="evidence" value="ECO:0007669"/>
    <property type="project" value="UniProtKB-UniRule"/>
</dbReference>
<dbReference type="InterPro" id="IPR041010">
    <property type="entry name" value="Znf-ACC"/>
</dbReference>
<keyword evidence="10 19" id="KW-0547">Nucleotide-binding</keyword>
<comment type="similarity">
    <text evidence="19">Belongs to the AccA family.</text>
</comment>
<dbReference type="NCBIfam" id="TIGR00515">
    <property type="entry name" value="accD"/>
    <property type="match status" value="1"/>
</dbReference>
<evidence type="ECO:0000256" key="1">
    <source>
        <dbReference type="ARBA" id="ARBA00004496"/>
    </source>
</evidence>
<dbReference type="EC" id="2.1.3.15" evidence="19"/>
<keyword evidence="13 20" id="KW-0862">Zinc</keyword>
<dbReference type="GO" id="GO:0003989">
    <property type="term" value="F:acetyl-CoA carboxylase activity"/>
    <property type="evidence" value="ECO:0007669"/>
    <property type="project" value="InterPro"/>
</dbReference>
<dbReference type="InterPro" id="IPR034733">
    <property type="entry name" value="AcCoA_carboxyl_beta"/>
</dbReference>
<keyword evidence="16 19" id="KW-0275">Fatty acid biosynthesis</keyword>
<dbReference type="SUPFAM" id="SSF52096">
    <property type="entry name" value="ClpP/crotonase"/>
    <property type="match status" value="2"/>
</dbReference>
<dbReference type="GO" id="GO:0006633">
    <property type="term" value="P:fatty acid biosynthetic process"/>
    <property type="evidence" value="ECO:0007669"/>
    <property type="project" value="UniProtKB-KW"/>
</dbReference>
<comment type="subunit">
    <text evidence="19">Acetyl-CoA carboxylase is a heterohexamer composed of biotin carboxyl carrier protein (AccB), biotin carboxylase (AccC) and two subunits each of ACCase subunit alpha (AccA) and ACCase subunit beta (AccD).</text>
</comment>
<dbReference type="GO" id="GO:2001295">
    <property type="term" value="P:malonyl-CoA biosynthetic process"/>
    <property type="evidence" value="ECO:0007669"/>
    <property type="project" value="UniProtKB-UniRule"/>
</dbReference>
<evidence type="ECO:0000313" key="24">
    <source>
        <dbReference type="Proteomes" id="UP000568380"/>
    </source>
</evidence>
<dbReference type="InterPro" id="IPR029045">
    <property type="entry name" value="ClpP/crotonase-like_dom_sf"/>
</dbReference>
<comment type="subcellular location">
    <subcellularLocation>
        <location evidence="1 19">Cytoplasm</location>
    </subcellularLocation>
</comment>
<dbReference type="NCBIfam" id="TIGR00513">
    <property type="entry name" value="accA"/>
    <property type="match status" value="1"/>
</dbReference>
<comment type="subunit">
    <text evidence="5">Acetyl-CoA carboxylase is a heterotetramer composed of biotin carboxyl carrier protein (AccB), biotin carboxylase (AccC) and two subunits of ACCase subunit beta/alpha.</text>
</comment>
<feature type="zinc finger region" description="C4-type" evidence="20">
    <location>
        <begin position="17"/>
        <end position="39"/>
    </location>
</feature>
<dbReference type="Pfam" id="PF03255">
    <property type="entry name" value="ACCA"/>
    <property type="match status" value="1"/>
</dbReference>
<protein>
    <recommendedName>
        <fullName evidence="19 20">Multifunctional fusion protein</fullName>
    </recommendedName>
    <domain>
        <recommendedName>
            <fullName evidence="19">Acetyl-coenzyme A carboxylase carboxyl transferase subunit alpha</fullName>
            <shortName evidence="19">ACCase subunit alpha</shortName>
            <shortName evidence="19">Acetyl-CoA carboxylase carboxyltransferase subunit alpha</shortName>
            <ecNumber evidence="19">2.1.3.15</ecNumber>
        </recommendedName>
    </domain>
    <domain>
        <recommendedName>
            <fullName evidence="20">Acetyl-coenzyme A carboxylase carboxyl transferase subunit beta</fullName>
            <shortName evidence="20">ACCase subunit beta</shortName>
            <shortName evidence="20">Acetyl-CoA carboxylase carboxyltransferase subunit beta</shortName>
        </recommendedName>
    </domain>
</protein>
<evidence type="ECO:0000256" key="7">
    <source>
        <dbReference type="ARBA" id="ARBA00022516"/>
    </source>
</evidence>
<dbReference type="GO" id="GO:0016743">
    <property type="term" value="F:carboxyl- or carbamoyltransferase activity"/>
    <property type="evidence" value="ECO:0007669"/>
    <property type="project" value="UniProtKB-UniRule"/>
</dbReference>
<dbReference type="InterPro" id="IPR011762">
    <property type="entry name" value="COA_CT_N"/>
</dbReference>
<accession>A0A7W8EKB1</accession>
<evidence type="ECO:0000256" key="8">
    <source>
        <dbReference type="ARBA" id="ARBA00022679"/>
    </source>
</evidence>
<gene>
    <name evidence="19" type="primary">accA</name>
    <name evidence="20" type="synonym">accD</name>
    <name evidence="23" type="ORF">HNR40_007808</name>
</gene>
<evidence type="ECO:0000256" key="3">
    <source>
        <dbReference type="ARBA" id="ARBA00006276"/>
    </source>
</evidence>
<keyword evidence="7 19" id="KW-0444">Lipid biosynthesis</keyword>
<dbReference type="NCBIfam" id="NF041504">
    <property type="entry name" value="AccA_sub"/>
    <property type="match status" value="1"/>
</dbReference>